<evidence type="ECO:0000313" key="13">
    <source>
        <dbReference type="EMBL" id="MFD1399611.1"/>
    </source>
</evidence>
<evidence type="ECO:0000313" key="14">
    <source>
        <dbReference type="Proteomes" id="UP001597199"/>
    </source>
</evidence>
<comment type="caution">
    <text evidence="13">The sequence shown here is derived from an EMBL/GenBank/DDBJ whole genome shotgun (WGS) entry which is preliminary data.</text>
</comment>
<keyword evidence="7 9" id="KW-0378">Hydrolase</keyword>
<dbReference type="InterPro" id="IPR005122">
    <property type="entry name" value="Uracil-DNA_glycosylase-like"/>
</dbReference>
<evidence type="ECO:0000256" key="10">
    <source>
        <dbReference type="PROSITE-ProRule" id="PRU10072"/>
    </source>
</evidence>
<evidence type="ECO:0000259" key="12">
    <source>
        <dbReference type="SMART" id="SM00986"/>
    </source>
</evidence>
<dbReference type="InterPro" id="IPR002043">
    <property type="entry name" value="UDG_fam1"/>
</dbReference>
<dbReference type="RefSeq" id="WP_204119376.1">
    <property type="nucleotide sequence ID" value="NZ_BOLV01000014.1"/>
</dbReference>
<dbReference type="Proteomes" id="UP001597199">
    <property type="component" value="Unassembled WGS sequence"/>
</dbReference>
<feature type="active site" description="Proton acceptor" evidence="9 10">
    <location>
        <position position="65"/>
    </location>
</feature>
<keyword evidence="9" id="KW-0963">Cytoplasm</keyword>
<dbReference type="HAMAP" id="MF_00148">
    <property type="entry name" value="UDG"/>
    <property type="match status" value="1"/>
</dbReference>
<feature type="domain" description="Uracil-DNA glycosylase-like" evidence="12">
    <location>
        <begin position="50"/>
        <end position="209"/>
    </location>
</feature>
<evidence type="ECO:0000256" key="5">
    <source>
        <dbReference type="ARBA" id="ARBA00018429"/>
    </source>
</evidence>
<dbReference type="NCBIfam" id="NF003589">
    <property type="entry name" value="PRK05254.1-2"/>
    <property type="match status" value="1"/>
</dbReference>
<evidence type="ECO:0000256" key="11">
    <source>
        <dbReference type="RuleBase" id="RU003780"/>
    </source>
</evidence>
<dbReference type="NCBIfam" id="NF003592">
    <property type="entry name" value="PRK05254.1-5"/>
    <property type="match status" value="1"/>
</dbReference>
<dbReference type="PROSITE" id="PS00130">
    <property type="entry name" value="U_DNA_GLYCOSYLASE"/>
    <property type="match status" value="1"/>
</dbReference>
<keyword evidence="14" id="KW-1185">Reference proteome</keyword>
<dbReference type="NCBIfam" id="NF003588">
    <property type="entry name" value="PRK05254.1-1"/>
    <property type="match status" value="1"/>
</dbReference>
<keyword evidence="6 9" id="KW-0227">DNA damage</keyword>
<proteinExistence type="inferred from homology"/>
<comment type="subcellular location">
    <subcellularLocation>
        <location evidence="9">Cytoplasm</location>
    </subcellularLocation>
</comment>
<dbReference type="InterPro" id="IPR018085">
    <property type="entry name" value="Ura-DNA_Glyclase_AS"/>
</dbReference>
<dbReference type="SMART" id="SM00987">
    <property type="entry name" value="UreE_C"/>
    <property type="match status" value="1"/>
</dbReference>
<name>A0ABW4BHS2_9LACO</name>
<dbReference type="Gene3D" id="3.40.470.10">
    <property type="entry name" value="Uracil-DNA glycosylase-like domain"/>
    <property type="match status" value="1"/>
</dbReference>
<dbReference type="NCBIfam" id="NF003591">
    <property type="entry name" value="PRK05254.1-4"/>
    <property type="match status" value="1"/>
</dbReference>
<keyword evidence="8 9" id="KW-0234">DNA repair</keyword>
<dbReference type="NCBIfam" id="TIGR00628">
    <property type="entry name" value="ung"/>
    <property type="match status" value="1"/>
</dbReference>
<dbReference type="SMART" id="SM00986">
    <property type="entry name" value="UDG"/>
    <property type="match status" value="1"/>
</dbReference>
<dbReference type="GO" id="GO:0004844">
    <property type="term" value="F:uracil DNA N-glycosylase activity"/>
    <property type="evidence" value="ECO:0007669"/>
    <property type="project" value="UniProtKB-EC"/>
</dbReference>
<keyword evidence="13" id="KW-0326">Glycosidase</keyword>
<accession>A0ABW4BHS2</accession>
<evidence type="ECO:0000256" key="9">
    <source>
        <dbReference type="HAMAP-Rule" id="MF_00148"/>
    </source>
</evidence>
<dbReference type="SUPFAM" id="SSF52141">
    <property type="entry name" value="Uracil-DNA glycosylase-like"/>
    <property type="match status" value="1"/>
</dbReference>
<dbReference type="EC" id="3.2.2.27" evidence="4 9"/>
<organism evidence="13 14">
    <name type="scientific">Lacticaseibacillus suilingensis</name>
    <dbReference type="NCBI Taxonomy" id="2799577"/>
    <lineage>
        <taxon>Bacteria</taxon>
        <taxon>Bacillati</taxon>
        <taxon>Bacillota</taxon>
        <taxon>Bacilli</taxon>
        <taxon>Lactobacillales</taxon>
        <taxon>Lactobacillaceae</taxon>
        <taxon>Lacticaseibacillus</taxon>
    </lineage>
</organism>
<evidence type="ECO:0000256" key="1">
    <source>
        <dbReference type="ARBA" id="ARBA00001400"/>
    </source>
</evidence>
<protein>
    <recommendedName>
        <fullName evidence="5 9">Uracil-DNA glycosylase</fullName>
        <shortName evidence="9">UDG</shortName>
        <ecNumber evidence="4 9">3.2.2.27</ecNumber>
    </recommendedName>
</protein>
<comment type="similarity">
    <text evidence="3 9 11">Belongs to the uracil-DNA glycosylase (UDG) superfamily. UNG family.</text>
</comment>
<gene>
    <name evidence="9" type="primary">ung</name>
    <name evidence="13" type="ORF">ACFQ41_09865</name>
</gene>
<dbReference type="PANTHER" id="PTHR11264">
    <property type="entry name" value="URACIL-DNA GLYCOSYLASE"/>
    <property type="match status" value="1"/>
</dbReference>
<evidence type="ECO:0000256" key="4">
    <source>
        <dbReference type="ARBA" id="ARBA00012030"/>
    </source>
</evidence>
<comment type="function">
    <text evidence="2 9 11">Excises uracil residues from the DNA which can arise as a result of misincorporation of dUMP residues by DNA polymerase or due to deamination of cytosine.</text>
</comment>
<evidence type="ECO:0000256" key="7">
    <source>
        <dbReference type="ARBA" id="ARBA00022801"/>
    </source>
</evidence>
<dbReference type="EMBL" id="JBHTOA010000035">
    <property type="protein sequence ID" value="MFD1399611.1"/>
    <property type="molecule type" value="Genomic_DNA"/>
</dbReference>
<evidence type="ECO:0000256" key="3">
    <source>
        <dbReference type="ARBA" id="ARBA00008184"/>
    </source>
</evidence>
<evidence type="ECO:0000256" key="6">
    <source>
        <dbReference type="ARBA" id="ARBA00022763"/>
    </source>
</evidence>
<comment type="catalytic activity">
    <reaction evidence="1 9 11">
        <text>Hydrolyzes single-stranded DNA or mismatched double-stranded DNA and polynucleotides, releasing free uracil.</text>
        <dbReference type="EC" id="3.2.2.27"/>
    </reaction>
</comment>
<dbReference type="PANTHER" id="PTHR11264:SF0">
    <property type="entry name" value="URACIL-DNA GLYCOSYLASE"/>
    <property type="match status" value="1"/>
</dbReference>
<sequence>MKTLIHNDWQTVLAPVFEGPTYARLHQFLKQEYQTQTIYPEMHHIFQAFEWTPFEAVKVVILGQDPYHGPNQAVGASFAVAPGIALPPSLQNIYKELQSDLGYPPVTHGYLKSWAQQGVLLLNAVLTVRAGQANSHRGQGWEELTDAAIAALSDRGRVVFILWGSSARAKTSLIDQSKNAIITSPHPSPLSAYRGFFGSKPFSKTNALLTQMGERPINWQLPAQPDLSNQ</sequence>
<dbReference type="CDD" id="cd10027">
    <property type="entry name" value="UDG-F1-like"/>
    <property type="match status" value="1"/>
</dbReference>
<reference evidence="14" key="1">
    <citation type="journal article" date="2019" name="Int. J. Syst. Evol. Microbiol.">
        <title>The Global Catalogue of Microorganisms (GCM) 10K type strain sequencing project: providing services to taxonomists for standard genome sequencing and annotation.</title>
        <authorList>
            <consortium name="The Broad Institute Genomics Platform"/>
            <consortium name="The Broad Institute Genome Sequencing Center for Infectious Disease"/>
            <person name="Wu L."/>
            <person name="Ma J."/>
        </authorList>
    </citation>
    <scope>NUCLEOTIDE SEQUENCE [LARGE SCALE GENOMIC DNA]</scope>
    <source>
        <strain evidence="14">CCM 9110</strain>
    </source>
</reference>
<dbReference type="InterPro" id="IPR036895">
    <property type="entry name" value="Uracil-DNA_glycosylase-like_sf"/>
</dbReference>
<evidence type="ECO:0000256" key="2">
    <source>
        <dbReference type="ARBA" id="ARBA00002631"/>
    </source>
</evidence>
<dbReference type="Pfam" id="PF03167">
    <property type="entry name" value="UDG"/>
    <property type="match status" value="1"/>
</dbReference>
<evidence type="ECO:0000256" key="8">
    <source>
        <dbReference type="ARBA" id="ARBA00023204"/>
    </source>
</evidence>